<dbReference type="SUPFAM" id="SSF103481">
    <property type="entry name" value="Multidrug resistance efflux transporter EmrE"/>
    <property type="match status" value="2"/>
</dbReference>
<evidence type="ECO:0000256" key="5">
    <source>
        <dbReference type="SAM" id="Phobius"/>
    </source>
</evidence>
<comment type="caution">
    <text evidence="7">The sequence shown here is derived from an EMBL/GenBank/DDBJ whole genome shotgun (WGS) entry which is preliminary data.</text>
</comment>
<dbReference type="Proteomes" id="UP000247555">
    <property type="component" value="Unassembled WGS sequence"/>
</dbReference>
<keyword evidence="3 5" id="KW-1133">Transmembrane helix</keyword>
<protein>
    <submittedName>
        <fullName evidence="7">S-adenosylmethionine uptake transporter</fullName>
    </submittedName>
</protein>
<gene>
    <name evidence="7" type="ORF">DFR34_10145</name>
</gene>
<evidence type="ECO:0000313" key="7">
    <source>
        <dbReference type="EMBL" id="PXX81816.1"/>
    </source>
</evidence>
<reference evidence="7 8" key="1">
    <citation type="submission" date="2018-05" db="EMBL/GenBank/DDBJ databases">
        <title>Genomic Encyclopedia of Type Strains, Phase IV (KMG-IV): sequencing the most valuable type-strain genomes for metagenomic binning, comparative biology and taxonomic classification.</title>
        <authorList>
            <person name="Goeker M."/>
        </authorList>
    </citation>
    <scope>NUCLEOTIDE SEQUENCE [LARGE SCALE GENOMIC DNA]</scope>
    <source>
        <strain evidence="7 8">DSM 29661</strain>
    </source>
</reference>
<evidence type="ECO:0000256" key="2">
    <source>
        <dbReference type="ARBA" id="ARBA00022692"/>
    </source>
</evidence>
<accession>A0A318L1I2</accession>
<feature type="transmembrane region" description="Helical" evidence="5">
    <location>
        <begin position="46"/>
        <end position="64"/>
    </location>
</feature>
<dbReference type="PANTHER" id="PTHR22911:SF6">
    <property type="entry name" value="SOLUTE CARRIER FAMILY 35 MEMBER G1"/>
    <property type="match status" value="1"/>
</dbReference>
<dbReference type="RefSeq" id="WP_245906767.1">
    <property type="nucleotide sequence ID" value="NZ_CALCOA010000066.1"/>
</dbReference>
<feature type="transmembrane region" description="Helical" evidence="5">
    <location>
        <begin position="153"/>
        <end position="175"/>
    </location>
</feature>
<dbReference type="InterPro" id="IPR037185">
    <property type="entry name" value="EmrE-like"/>
</dbReference>
<sequence>MTFSQALTRLKTGQLGAGWMVVASLLFALMGVFVKTGSAHFSAIELVFYRTLFGMLSIGVVVLARGQSLATRHFSAHLKRGLFGYFSLLLYFYAITQLPLATAVTLNYTSPMFLAGLSAWLLKETLGPRVVMSLGLGFAGVVLLLKPTFSADAWLAGAMGLGSGLFAGLAYLHVRELGRLGEPEWKVVFYFTLISTLCGLVMMLWQTPSPLGMESLGMLAGLGVTSTLAQLAMTRAYRDGNKFVVANLAYLTVVFSSALGAWLWGDVLPLEGYIAMGLIIVSGIFASRR</sequence>
<feature type="transmembrane region" description="Helical" evidence="5">
    <location>
        <begin position="12"/>
        <end position="34"/>
    </location>
</feature>
<feature type="transmembrane region" description="Helical" evidence="5">
    <location>
        <begin position="129"/>
        <end position="147"/>
    </location>
</feature>
<feature type="transmembrane region" description="Helical" evidence="5">
    <location>
        <begin position="76"/>
        <end position="94"/>
    </location>
</feature>
<dbReference type="Pfam" id="PF00892">
    <property type="entry name" value="EamA"/>
    <property type="match status" value="1"/>
</dbReference>
<name>A0A318L1I2_9NEIS</name>
<feature type="transmembrane region" description="Helical" evidence="5">
    <location>
        <begin position="211"/>
        <end position="231"/>
    </location>
</feature>
<feature type="transmembrane region" description="Helical" evidence="5">
    <location>
        <begin position="243"/>
        <end position="264"/>
    </location>
</feature>
<comment type="subcellular location">
    <subcellularLocation>
        <location evidence="1">Membrane</location>
        <topology evidence="1">Multi-pass membrane protein</topology>
    </subcellularLocation>
</comment>
<feature type="transmembrane region" description="Helical" evidence="5">
    <location>
        <begin position="187"/>
        <end position="205"/>
    </location>
</feature>
<evidence type="ECO:0000256" key="1">
    <source>
        <dbReference type="ARBA" id="ARBA00004141"/>
    </source>
</evidence>
<proteinExistence type="predicted"/>
<evidence type="ECO:0000259" key="6">
    <source>
        <dbReference type="Pfam" id="PF00892"/>
    </source>
</evidence>
<evidence type="ECO:0000313" key="8">
    <source>
        <dbReference type="Proteomes" id="UP000247555"/>
    </source>
</evidence>
<dbReference type="AlphaFoldDB" id="A0A318L1I2"/>
<dbReference type="PANTHER" id="PTHR22911">
    <property type="entry name" value="ACYL-MALONYL CONDENSING ENZYME-RELATED"/>
    <property type="match status" value="1"/>
</dbReference>
<feature type="transmembrane region" description="Helical" evidence="5">
    <location>
        <begin position="270"/>
        <end position="287"/>
    </location>
</feature>
<keyword evidence="8" id="KW-1185">Reference proteome</keyword>
<dbReference type="EMBL" id="QJKI01000001">
    <property type="protein sequence ID" value="PXX81816.1"/>
    <property type="molecule type" value="Genomic_DNA"/>
</dbReference>
<keyword evidence="4 5" id="KW-0472">Membrane</keyword>
<dbReference type="InterPro" id="IPR000620">
    <property type="entry name" value="EamA_dom"/>
</dbReference>
<evidence type="ECO:0000256" key="3">
    <source>
        <dbReference type="ARBA" id="ARBA00022989"/>
    </source>
</evidence>
<evidence type="ECO:0000256" key="4">
    <source>
        <dbReference type="ARBA" id="ARBA00023136"/>
    </source>
</evidence>
<dbReference type="GO" id="GO:0016020">
    <property type="term" value="C:membrane"/>
    <property type="evidence" value="ECO:0007669"/>
    <property type="project" value="UniProtKB-SubCell"/>
</dbReference>
<feature type="domain" description="EamA" evidence="6">
    <location>
        <begin position="15"/>
        <end position="145"/>
    </location>
</feature>
<keyword evidence="2 5" id="KW-0812">Transmembrane</keyword>
<organism evidence="7 8">
    <name type="scientific">Rivihabitans pingtungensis</name>
    <dbReference type="NCBI Taxonomy" id="1054498"/>
    <lineage>
        <taxon>Bacteria</taxon>
        <taxon>Pseudomonadati</taxon>
        <taxon>Pseudomonadota</taxon>
        <taxon>Betaproteobacteria</taxon>
        <taxon>Neisseriales</taxon>
        <taxon>Aquaspirillaceae</taxon>
        <taxon>Rivihabitans</taxon>
    </lineage>
</organism>